<evidence type="ECO:0000313" key="3">
    <source>
        <dbReference type="Proteomes" id="UP001589943"/>
    </source>
</evidence>
<keyword evidence="1" id="KW-0349">Heme</keyword>
<dbReference type="EMBL" id="JBHLTL010000001">
    <property type="protein sequence ID" value="MFC0588367.1"/>
    <property type="molecule type" value="Genomic_DNA"/>
</dbReference>
<dbReference type="InterPro" id="IPR004981">
    <property type="entry name" value="Trp_2_3_dOase"/>
</dbReference>
<feature type="binding site" evidence="1">
    <location>
        <position position="98"/>
    </location>
    <ligand>
        <name>substrate</name>
    </ligand>
</feature>
<sequence>MTEPMTYARYLALDDLLACQHPRSDADDELLFVIIHQTKELWLKQMIRELRLAVAEVRADQLVPAYKALARVSRIQAVMTLSWDVLATMTPSDYTRFRDVLGPSSGFQSDQFRTVEYMLGLKDARFLDYQNDRPEARAAMEQALAAPSLWDEAIAAAARAGLAIPSEVLERDVTQSHAPHPGVETAFLEVYRDTQRYWELYQLAEKLVDLDDAMATWRHKHVLTVERVIGGKRGTGGTAGASYLQSTLGKRAFPELWSLRTAL</sequence>
<comment type="similarity">
    <text evidence="1">Belongs to the tryptophan 2,3-dioxygenase family.</text>
</comment>
<keyword evidence="3" id="KW-1185">Reference proteome</keyword>
<dbReference type="EC" id="1.13.11.11" evidence="1"/>
<comment type="catalytic activity">
    <reaction evidence="1">
        <text>L-tryptophan + O2 = N-formyl-L-kynurenine</text>
        <dbReference type="Rhea" id="RHEA:24536"/>
        <dbReference type="ChEBI" id="CHEBI:15379"/>
        <dbReference type="ChEBI" id="CHEBI:57912"/>
        <dbReference type="ChEBI" id="CHEBI:58629"/>
        <dbReference type="EC" id="1.13.11.11"/>
    </reaction>
</comment>
<organism evidence="2 3">
    <name type="scientific">Novosphingobium aquiterrae</name>
    <dbReference type="NCBI Taxonomy" id="624388"/>
    <lineage>
        <taxon>Bacteria</taxon>
        <taxon>Pseudomonadati</taxon>
        <taxon>Pseudomonadota</taxon>
        <taxon>Alphaproteobacteria</taxon>
        <taxon>Sphingomonadales</taxon>
        <taxon>Sphingomonadaceae</taxon>
        <taxon>Novosphingobium</taxon>
    </lineage>
</organism>
<dbReference type="InterPro" id="IPR037217">
    <property type="entry name" value="Trp/Indoleamine_2_3_dOase-like"/>
</dbReference>
<gene>
    <name evidence="1" type="primary">kynA</name>
    <name evidence="2" type="ORF">ACFFF7_02975</name>
</gene>
<protein>
    <recommendedName>
        <fullName evidence="1">Tryptophan 2,3-dioxygenase</fullName>
        <shortName evidence="1">TDO</shortName>
        <ecNumber evidence="1">1.13.11.11</ecNumber>
    </recommendedName>
    <alternativeName>
        <fullName evidence="1">Tryptamin 2,3-dioxygenase</fullName>
    </alternativeName>
    <alternativeName>
        <fullName evidence="1">Tryptophan oxygenase</fullName>
        <shortName evidence="1">TO</shortName>
        <shortName evidence="1">TRPO</shortName>
    </alternativeName>
    <alternativeName>
        <fullName evidence="1">Tryptophan pyrrolase</fullName>
    </alternativeName>
    <alternativeName>
        <fullName evidence="1">Tryptophanase</fullName>
    </alternativeName>
</protein>
<comment type="subunit">
    <text evidence="1">Homotetramer.</text>
</comment>
<keyword evidence="1" id="KW-0823">Tryptophan catabolism</keyword>
<feature type="binding site" evidence="1">
    <location>
        <begin position="32"/>
        <end position="36"/>
    </location>
    <ligand>
        <name>substrate</name>
    </ligand>
</feature>
<keyword evidence="1" id="KW-0479">Metal-binding</keyword>
<dbReference type="PANTHER" id="PTHR10138">
    <property type="entry name" value="TRYPTOPHAN 2,3-DIOXYGENASE"/>
    <property type="match status" value="1"/>
</dbReference>
<evidence type="ECO:0000256" key="1">
    <source>
        <dbReference type="HAMAP-Rule" id="MF_01972"/>
    </source>
</evidence>
<feature type="binding site" description="axial binding residue" evidence="1">
    <location>
        <position position="221"/>
    </location>
    <ligand>
        <name>heme</name>
        <dbReference type="ChEBI" id="CHEBI:30413"/>
    </ligand>
    <ligandPart>
        <name>Fe</name>
        <dbReference type="ChEBI" id="CHEBI:18248"/>
    </ligandPart>
</feature>
<proteinExistence type="inferred from homology"/>
<feature type="binding site" evidence="1">
    <location>
        <position position="235"/>
    </location>
    <ligand>
        <name>substrate</name>
    </ligand>
</feature>
<dbReference type="HAMAP" id="MF_01972">
    <property type="entry name" value="T23O"/>
    <property type="match status" value="1"/>
</dbReference>
<comment type="caution">
    <text evidence="2">The sequence shown here is derived from an EMBL/GenBank/DDBJ whole genome shotgun (WGS) entry which is preliminary data.</text>
</comment>
<accession>A0ABV6PEV3</accession>
<reference evidence="2 3" key="1">
    <citation type="submission" date="2024-09" db="EMBL/GenBank/DDBJ databases">
        <authorList>
            <person name="Sun Q."/>
            <person name="Mori K."/>
        </authorList>
    </citation>
    <scope>NUCLEOTIDE SEQUENCE [LARGE SCALE GENOMIC DNA]</scope>
    <source>
        <strain evidence="2 3">NCAIM B.02537</strain>
    </source>
</reference>
<comment type="cofactor">
    <cofactor evidence="1">
        <name>heme</name>
        <dbReference type="ChEBI" id="CHEBI:30413"/>
    </cofactor>
    <text evidence="1">Binds 1 heme group per subunit.</text>
</comment>
<dbReference type="Proteomes" id="UP001589943">
    <property type="component" value="Unassembled WGS sequence"/>
</dbReference>
<keyword evidence="1" id="KW-0408">Iron</keyword>
<dbReference type="RefSeq" id="WP_379479869.1">
    <property type="nucleotide sequence ID" value="NZ_JBHLTL010000001.1"/>
</dbReference>
<feature type="binding site" evidence="1">
    <location>
        <position position="94"/>
    </location>
    <ligand>
        <name>substrate</name>
    </ligand>
</feature>
<name>A0ABV6PEV3_9SPHN</name>
<dbReference type="SUPFAM" id="SSF140959">
    <property type="entry name" value="Indolic compounds 2,3-dioxygenase-like"/>
    <property type="match status" value="1"/>
</dbReference>
<comment type="function">
    <text evidence="1">Heme-dependent dioxygenase that catalyzes the oxidative cleavage of the L-tryptophan (L-Trp) pyrrole ring and converts L-tryptophan to N-formyl-L-kynurenine. Catalyzes the oxidative cleavage of the indole moiety.</text>
</comment>
<dbReference type="Gene3D" id="1.20.58.480">
    <property type="match status" value="1"/>
</dbReference>
<keyword evidence="1" id="KW-0560">Oxidoreductase</keyword>
<dbReference type="Pfam" id="PF03301">
    <property type="entry name" value="Trp_dioxygenase"/>
    <property type="match status" value="2"/>
</dbReference>
<keyword evidence="1" id="KW-0223">Dioxygenase</keyword>
<evidence type="ECO:0000313" key="2">
    <source>
        <dbReference type="EMBL" id="MFC0588367.1"/>
    </source>
</evidence>
<comment type="pathway">
    <text evidence="1">Amino-acid degradation; L-tryptophan degradation via kynurenine pathway; L-kynurenine from L-tryptophan: step 1/2.</text>
</comment>
<dbReference type="PANTHER" id="PTHR10138:SF0">
    <property type="entry name" value="TRYPTOPHAN 2,3-DIOXYGENASE"/>
    <property type="match status" value="1"/>
</dbReference>